<dbReference type="Gene3D" id="2.40.50.140">
    <property type="entry name" value="Nucleic acid-binding proteins"/>
    <property type="match status" value="1"/>
</dbReference>
<evidence type="ECO:0000256" key="3">
    <source>
        <dbReference type="ARBA" id="ARBA00023163"/>
    </source>
</evidence>
<dbReference type="InterPro" id="IPR004519">
    <property type="entry name" value="RNAP_E/RPC8"/>
</dbReference>
<evidence type="ECO:0000313" key="7">
    <source>
        <dbReference type="Proteomes" id="UP000632195"/>
    </source>
</evidence>
<dbReference type="Pfam" id="PF00575">
    <property type="entry name" value="S1"/>
    <property type="match status" value="1"/>
</dbReference>
<dbReference type="PROSITE" id="PS50126">
    <property type="entry name" value="S1"/>
    <property type="match status" value="1"/>
</dbReference>
<sequence>MELYALDVLREVEDSHMYVEIDDEEVVRIPPQLLGEDYDEVVERVAREKLEGQLVDVNDEKTGRNLGKCYIVTLTDVSAEGDGTIVHGDGGVYQRVRYRAIAFYPEMQEIVEGTVVSVQKFGAFIKIGPFEGLLHIGQIMDDRIDIDLGNQRFIGKDTKKDLKVGDKVRVKIVHINLSSSSIADSRIGLTMKQMGLGKIQWLAEKKVQA</sequence>
<reference evidence="6" key="2">
    <citation type="submission" date="2022-09" db="EMBL/GenBank/DDBJ databases">
        <authorList>
            <person name="Sun Q."/>
            <person name="Ohkuma M."/>
        </authorList>
    </citation>
    <scope>NUCLEOTIDE SEQUENCE</scope>
    <source>
        <strain evidence="6">JCM 13583</strain>
    </source>
</reference>
<dbReference type="GO" id="GO:0006352">
    <property type="term" value="P:DNA-templated transcription initiation"/>
    <property type="evidence" value="ECO:0007669"/>
    <property type="project" value="InterPro"/>
</dbReference>
<dbReference type="Proteomes" id="UP000632195">
    <property type="component" value="Unassembled WGS sequence"/>
</dbReference>
<proteinExistence type="inferred from homology"/>
<evidence type="ECO:0000313" key="6">
    <source>
        <dbReference type="EMBL" id="GGM75579.1"/>
    </source>
</evidence>
<evidence type="ECO:0000256" key="1">
    <source>
        <dbReference type="ARBA" id="ARBA00009307"/>
    </source>
</evidence>
<keyword evidence="3 4" id="KW-0804">Transcription</keyword>
<dbReference type="InterPro" id="IPR036898">
    <property type="entry name" value="RNA_pol_Rpb7-like_N_sf"/>
</dbReference>
<feature type="domain" description="S1 motif" evidence="5">
    <location>
        <begin position="108"/>
        <end position="192"/>
    </location>
</feature>
<dbReference type="InterPro" id="IPR045113">
    <property type="entry name" value="Rpb7-like"/>
</dbReference>
<comment type="subcellular location">
    <subcellularLocation>
        <location evidence="4">Cytoplasm</location>
    </subcellularLocation>
</comment>
<dbReference type="InterPro" id="IPR012340">
    <property type="entry name" value="NA-bd_OB-fold"/>
</dbReference>
<dbReference type="GO" id="GO:0003899">
    <property type="term" value="F:DNA-directed RNA polymerase activity"/>
    <property type="evidence" value="ECO:0007669"/>
    <property type="project" value="UniProtKB-UniRule"/>
</dbReference>
<dbReference type="InterPro" id="IPR005576">
    <property type="entry name" value="Rpb7-like_N"/>
</dbReference>
<dbReference type="GO" id="GO:0003677">
    <property type="term" value="F:DNA binding"/>
    <property type="evidence" value="ECO:0007669"/>
    <property type="project" value="InterPro"/>
</dbReference>
<organism evidence="6 7">
    <name type="scientific">Thermogymnomonas acidicola</name>
    <dbReference type="NCBI Taxonomy" id="399579"/>
    <lineage>
        <taxon>Archaea</taxon>
        <taxon>Methanobacteriati</taxon>
        <taxon>Thermoplasmatota</taxon>
        <taxon>Thermoplasmata</taxon>
        <taxon>Thermoplasmatales</taxon>
        <taxon>Thermogymnomonas</taxon>
    </lineage>
</organism>
<dbReference type="RefSeq" id="WP_229657526.1">
    <property type="nucleotide sequence ID" value="NZ_BMNY01000002.1"/>
</dbReference>
<comment type="function">
    <text evidence="4">DNA-dependent RNA polymerase (RNAP) catalyzes the transcription of DNA into RNA using the four ribonucleoside triphosphates as substrates.</text>
</comment>
<dbReference type="HAMAP" id="MF_00865">
    <property type="entry name" value="RNApol_arch_Rpo7"/>
    <property type="match status" value="1"/>
</dbReference>
<dbReference type="SUPFAM" id="SSF50249">
    <property type="entry name" value="Nucleic acid-binding proteins"/>
    <property type="match status" value="1"/>
</dbReference>
<dbReference type="CDD" id="cd04460">
    <property type="entry name" value="S1_RpoE"/>
    <property type="match status" value="1"/>
</dbReference>
<dbReference type="GO" id="GO:0000428">
    <property type="term" value="C:DNA-directed RNA polymerase complex"/>
    <property type="evidence" value="ECO:0007669"/>
    <property type="project" value="UniProtKB-KW"/>
</dbReference>
<dbReference type="AlphaFoldDB" id="A0AA37BRP7"/>
<keyword evidence="4" id="KW-0548">Nucleotidyltransferase</keyword>
<dbReference type="InterPro" id="IPR046399">
    <property type="entry name" value="RNApol_Rpo7"/>
</dbReference>
<comment type="similarity">
    <text evidence="1 4">Belongs to the eukaryotic RPB7/RPC8 RNA polymerase subunit family.</text>
</comment>
<keyword evidence="4" id="KW-0963">Cytoplasm</keyword>
<comment type="subunit">
    <text evidence="4">Part of the RNA polymerase complex. Forms a stalk with Rpo4 that extends from the main structure.</text>
</comment>
<keyword evidence="4" id="KW-0808">Transferase</keyword>
<dbReference type="Pfam" id="PF03876">
    <property type="entry name" value="SHS2_Rpb7-N"/>
    <property type="match status" value="1"/>
</dbReference>
<dbReference type="CDD" id="cd04331">
    <property type="entry name" value="RNAP_E_N"/>
    <property type="match status" value="1"/>
</dbReference>
<evidence type="ECO:0000256" key="4">
    <source>
        <dbReference type="HAMAP-Rule" id="MF_00865"/>
    </source>
</evidence>
<dbReference type="EC" id="2.7.7.6" evidence="4"/>
<comment type="caution">
    <text evidence="6">The sequence shown here is derived from an EMBL/GenBank/DDBJ whole genome shotgun (WGS) entry which is preliminary data.</text>
</comment>
<evidence type="ECO:0000259" key="5">
    <source>
        <dbReference type="PROSITE" id="PS50126"/>
    </source>
</evidence>
<keyword evidence="2 4" id="KW-0240">DNA-directed RNA polymerase</keyword>
<keyword evidence="7" id="KW-1185">Reference proteome</keyword>
<dbReference type="Gene3D" id="3.30.1490.120">
    <property type="entry name" value="RNA polymerase Rpb7-like, N-terminal domain"/>
    <property type="match status" value="1"/>
</dbReference>
<name>A0AA37BRP7_9ARCH</name>
<dbReference type="NCBIfam" id="TIGR00448">
    <property type="entry name" value="rpoE"/>
    <property type="match status" value="1"/>
</dbReference>
<dbReference type="EMBL" id="BMNY01000002">
    <property type="protein sequence ID" value="GGM75579.1"/>
    <property type="molecule type" value="Genomic_DNA"/>
</dbReference>
<reference evidence="6" key="1">
    <citation type="journal article" date="2014" name="Int. J. Syst. Evol. Microbiol.">
        <title>Complete genome sequence of Corynebacterium casei LMG S-19264T (=DSM 44701T), isolated from a smear-ripened cheese.</title>
        <authorList>
            <consortium name="US DOE Joint Genome Institute (JGI-PGF)"/>
            <person name="Walter F."/>
            <person name="Albersmeier A."/>
            <person name="Kalinowski J."/>
            <person name="Ruckert C."/>
        </authorList>
    </citation>
    <scope>NUCLEOTIDE SEQUENCE</scope>
    <source>
        <strain evidence="6">JCM 13583</strain>
    </source>
</reference>
<comment type="catalytic activity">
    <reaction evidence="4">
        <text>RNA(n) + a ribonucleoside 5'-triphosphate = RNA(n+1) + diphosphate</text>
        <dbReference type="Rhea" id="RHEA:21248"/>
        <dbReference type="Rhea" id="RHEA-COMP:14527"/>
        <dbReference type="Rhea" id="RHEA-COMP:17342"/>
        <dbReference type="ChEBI" id="CHEBI:33019"/>
        <dbReference type="ChEBI" id="CHEBI:61557"/>
        <dbReference type="ChEBI" id="CHEBI:140395"/>
        <dbReference type="EC" id="2.7.7.6"/>
    </reaction>
</comment>
<accession>A0AA37BRP7</accession>
<dbReference type="SUPFAM" id="SSF88798">
    <property type="entry name" value="N-terminal, heterodimerisation domain of RBP7 (RpoE)"/>
    <property type="match status" value="1"/>
</dbReference>
<dbReference type="InterPro" id="IPR003029">
    <property type="entry name" value="S1_domain"/>
</dbReference>
<dbReference type="GO" id="GO:0005737">
    <property type="term" value="C:cytoplasm"/>
    <property type="evidence" value="ECO:0007669"/>
    <property type="project" value="UniProtKB-SubCell"/>
</dbReference>
<gene>
    <name evidence="4" type="primary">rpo7</name>
    <name evidence="4" type="synonym">rpoE</name>
    <name evidence="6" type="ORF">GCM10007108_11900</name>
</gene>
<comment type="domain">
    <text evidence="4">Forms 2 domains with an elongated structure; Rpo4 packs into the hinge region between the 2 domains.</text>
</comment>
<dbReference type="SMART" id="SM00316">
    <property type="entry name" value="S1"/>
    <property type="match status" value="1"/>
</dbReference>
<dbReference type="PANTHER" id="PTHR12709">
    <property type="entry name" value="DNA-DIRECTED RNA POLYMERASE II, III"/>
    <property type="match status" value="1"/>
</dbReference>
<dbReference type="PANTHER" id="PTHR12709:SF4">
    <property type="entry name" value="DNA-DIRECTED RNA POLYMERASE II SUBUNIT RPB7"/>
    <property type="match status" value="1"/>
</dbReference>
<protein>
    <recommendedName>
        <fullName evidence="4">DNA-directed RNA polymerase subunit Rpo7</fullName>
        <ecNumber evidence="4">2.7.7.6</ecNumber>
    </recommendedName>
    <alternativeName>
        <fullName evidence="4">DNA-directed RNA polymerase subunit E</fullName>
    </alternativeName>
</protein>
<dbReference type="NCBIfam" id="NF006333">
    <property type="entry name" value="PRK08563.1"/>
    <property type="match status" value="1"/>
</dbReference>
<evidence type="ECO:0000256" key="2">
    <source>
        <dbReference type="ARBA" id="ARBA00022478"/>
    </source>
</evidence>